<accession>A0A7S4SUG9</accession>
<evidence type="ECO:0000256" key="1">
    <source>
        <dbReference type="ARBA" id="ARBA00022737"/>
    </source>
</evidence>
<proteinExistence type="predicted"/>
<dbReference type="EMBL" id="HBNR01077947">
    <property type="protein sequence ID" value="CAE4654457.1"/>
    <property type="molecule type" value="Transcribed_RNA"/>
</dbReference>
<dbReference type="Pfam" id="PF13812">
    <property type="entry name" value="PPR_3"/>
    <property type="match status" value="1"/>
</dbReference>
<dbReference type="PANTHER" id="PTHR47941">
    <property type="entry name" value="PENTATRICOPEPTIDE REPEAT-CONTAINING PROTEIN 3, MITOCHONDRIAL"/>
    <property type="match status" value="1"/>
</dbReference>
<feature type="repeat" description="PPR" evidence="2">
    <location>
        <begin position="736"/>
        <end position="770"/>
    </location>
</feature>
<feature type="region of interest" description="Disordered" evidence="3">
    <location>
        <begin position="41"/>
        <end position="67"/>
    </location>
</feature>
<dbReference type="Gene3D" id="1.25.40.10">
    <property type="entry name" value="Tetratricopeptide repeat domain"/>
    <property type="match status" value="5"/>
</dbReference>
<keyword evidence="1" id="KW-0677">Repeat</keyword>
<dbReference type="InterPro" id="IPR002885">
    <property type="entry name" value="PPR_rpt"/>
</dbReference>
<feature type="repeat" description="PPR" evidence="2">
    <location>
        <begin position="878"/>
        <end position="912"/>
    </location>
</feature>
<feature type="repeat" description="PPR" evidence="2">
    <location>
        <begin position="807"/>
        <end position="841"/>
    </location>
</feature>
<dbReference type="PROSITE" id="PS51375">
    <property type="entry name" value="PPR"/>
    <property type="match status" value="6"/>
</dbReference>
<organism evidence="4">
    <name type="scientific">Alexandrium monilatum</name>
    <dbReference type="NCBI Taxonomy" id="311494"/>
    <lineage>
        <taxon>Eukaryota</taxon>
        <taxon>Sar</taxon>
        <taxon>Alveolata</taxon>
        <taxon>Dinophyceae</taxon>
        <taxon>Gonyaulacales</taxon>
        <taxon>Pyrocystaceae</taxon>
        <taxon>Alexandrium</taxon>
    </lineage>
</organism>
<evidence type="ECO:0000256" key="2">
    <source>
        <dbReference type="PROSITE-ProRule" id="PRU00708"/>
    </source>
</evidence>
<gene>
    <name evidence="4" type="ORF">AMON00008_LOCUS55501</name>
</gene>
<feature type="repeat" description="PPR" evidence="2">
    <location>
        <begin position="483"/>
        <end position="517"/>
    </location>
</feature>
<sequence length="1024" mass="111122">MALTVFDALSSALFEVRAELLIFIIALCTHAVLFGSYRWKPSQGSKTGKASKDVDGKTRPTPQPPVPGAAALIRSAKQLLRQGASRSAMADEFAAQIQATAVKDVCTALACMLEHMGRSVSIELIVAVRAVAHEQGLQLNKRLGEALLRSCLVVDLKVEIEEVLAEVEASGSATPAMVVLALRGALRASDLHMAMEYLNRFGSVLKAGSDTAPSSAQQQVAAQLIQLASKQAAIPAMLREFVHCGLLTPGAIEVALKECTAKPVKEGSQAKEVEKLASLQGVELTDAACAAIVRATGTAEDASRVFSDAVKRGAPGKELLLTVLNVAKVHSHGELVEAVLQHVPRSPTPEIASALLRAVGDGPSCGKAQDVAILRTYEKHMAGVDVLADMRAGRLLADAAIRQNRLELLAKALAATSDSRRHVTLIKSFSTEQRYDDARKVFQACPEKTVCLYNALMAACVDCQDLEGAEKLMAEATAADKADVVTYNTLIKKHLQRGNFSSARSLLEAMRSAGGSLAPNSVTFNELLDAAIRTGSQGVWLLIDEMKACGVEPNNVTCSILLKGVQQFSKAADVERTLSYVDTLEESTDLDEVLVSSMCEACIRAGRLDLLAKQLRRQEGSKAVQLTGAQTFGSLIRSYGVLKDLRGAWEMWGQMRKRKIALTSITIGCMVEALVTNGDPEAGFQLIHELTQDAETRPLINAVIYCSVLKGFTHQKQFERVWLVYEEMVHLKLQFTIVTYNALIDACARAGDMRRVQSFLHDMAKQNIEPNVVTYSTIVKGYCQEGCLDKAFELMEAMKTSHHHHPDEITYNTLIDGCAKQGLYDKGMKLLEEMQAVGVRPSTFTLSVLVKLANRTKKPDKAFQMVEELSKQYRLQPNVHVYANLVHACTAHGYLHKGLEVLGRMGRSRVRPDVRSYTLLIRACLSVGEFHTAVSLVYLAFGLRGAPLSPFLWGLVAGSEATLRLSGGLPVDLVTEMLEAVASGGTEQRHLAVQLCKDLRAIPGLKLDPKLPLSLTSHVLRKPC</sequence>
<reference evidence="4" key="1">
    <citation type="submission" date="2021-01" db="EMBL/GenBank/DDBJ databases">
        <authorList>
            <person name="Corre E."/>
            <person name="Pelletier E."/>
            <person name="Niang G."/>
            <person name="Scheremetjew M."/>
            <person name="Finn R."/>
            <person name="Kale V."/>
            <person name="Holt S."/>
            <person name="Cochrane G."/>
            <person name="Meng A."/>
            <person name="Brown T."/>
            <person name="Cohen L."/>
        </authorList>
    </citation>
    <scope>NUCLEOTIDE SEQUENCE</scope>
    <source>
        <strain evidence="4">CCMP3105</strain>
    </source>
</reference>
<feature type="repeat" description="PPR" evidence="2">
    <location>
        <begin position="628"/>
        <end position="662"/>
    </location>
</feature>
<protein>
    <recommendedName>
        <fullName evidence="5">Pentacotripeptide-repeat region of PRORP domain-containing protein</fullName>
    </recommendedName>
</protein>
<dbReference type="InterPro" id="IPR011990">
    <property type="entry name" value="TPR-like_helical_dom_sf"/>
</dbReference>
<name>A0A7S4SUG9_9DINO</name>
<evidence type="ECO:0008006" key="5">
    <source>
        <dbReference type="Google" id="ProtNLM"/>
    </source>
</evidence>
<dbReference type="Pfam" id="PF13041">
    <property type="entry name" value="PPR_2"/>
    <property type="match status" value="3"/>
</dbReference>
<dbReference type="Pfam" id="PF01535">
    <property type="entry name" value="PPR"/>
    <property type="match status" value="2"/>
</dbReference>
<feature type="repeat" description="PPR" evidence="2">
    <location>
        <begin position="771"/>
        <end position="805"/>
    </location>
</feature>
<evidence type="ECO:0000256" key="3">
    <source>
        <dbReference type="SAM" id="MobiDB-lite"/>
    </source>
</evidence>
<evidence type="ECO:0000313" key="4">
    <source>
        <dbReference type="EMBL" id="CAE4654457.1"/>
    </source>
</evidence>
<dbReference type="AlphaFoldDB" id="A0A7S4SUG9"/>
<dbReference type="NCBIfam" id="TIGR00756">
    <property type="entry name" value="PPR"/>
    <property type="match status" value="6"/>
</dbReference>